<evidence type="ECO:0000256" key="2">
    <source>
        <dbReference type="ARBA" id="ARBA00022692"/>
    </source>
</evidence>
<dbReference type="AlphaFoldDB" id="A0A0P1KWD9"/>
<evidence type="ECO:0000256" key="5">
    <source>
        <dbReference type="ARBA" id="ARBA00023136"/>
    </source>
</evidence>
<organism evidence="7 8">
    <name type="scientific">Lachancea quebecensis</name>
    <dbReference type="NCBI Taxonomy" id="1654605"/>
    <lineage>
        <taxon>Eukaryota</taxon>
        <taxon>Fungi</taxon>
        <taxon>Dikarya</taxon>
        <taxon>Ascomycota</taxon>
        <taxon>Saccharomycotina</taxon>
        <taxon>Saccharomycetes</taxon>
        <taxon>Saccharomycetales</taxon>
        <taxon>Saccharomycetaceae</taxon>
        <taxon>Lachancea</taxon>
    </lineage>
</organism>
<evidence type="ECO:0000256" key="1">
    <source>
        <dbReference type="ARBA" id="ARBA00004225"/>
    </source>
</evidence>
<evidence type="ECO:0000256" key="6">
    <source>
        <dbReference type="SAM" id="Phobius"/>
    </source>
</evidence>
<dbReference type="EMBL" id="LN890536">
    <property type="protein sequence ID" value="CUS24156.1"/>
    <property type="molecule type" value="Genomic_DNA"/>
</dbReference>
<dbReference type="GO" id="GO:0005741">
    <property type="term" value="C:mitochondrial outer membrane"/>
    <property type="evidence" value="ECO:0007669"/>
    <property type="project" value="TreeGrafter"/>
</dbReference>
<sequence length="605" mass="68159">MFTDQFVLDAFEDIDAKLELAFQQSSFVGQDHSNGNNDQLKKLQDQLWLVKNEVIALTGSLRQRRARLPNIQLLKSVLESLQEDAPSDFVAVSDNVEGPVRAAITQYVTVCLYYCIVQKSLDQLPLVHDTMQYYSEIHDSTRWSLLYALQVAPQRLVHEANVVKNDITHSASWRALGSLEVRSIGLAWYRRLLRQCSKMVMVHNFQLVGVPRDAKKVASSLWALPLAAVRDEVGARRQTADALFNNTASRLGALMSQFPATRDTEARVALLSTFFSHGRASSPGGCERALLTLMPEVMSLEPASKIRAPGFLTRYWPTLLCSLAYGPSSALALWQSRNKIIQLFQENVVDFCAGLIQNWIWTPLQQVWSTVRHDESQSSIAVASKGSLDSEFSSLTRMVVQLVAENSDGHVNTDVLAVQVENGDLTEFMQIYERQIHHPVKNILTGKLLRSLLIQIQKTKVDASLALNGIDKLLSSQQLVFGVVAMSPALLIVYSIWTCIYRLSKLGRIWSNVAQFRFRLMSSMNNIERLLNYNVSEVESSDKDLNTGLLALEVVSARRYGDKLVPKKYRGQWIRDIGELVDPGLNNMARLNVVNRIYHVYGRYL</sequence>
<dbReference type="PANTHER" id="PTHR28234:SF1">
    <property type="entry name" value="NUCLEAR CONTROL OF ATPASE PROTEIN 2"/>
    <property type="match status" value="1"/>
</dbReference>
<dbReference type="PANTHER" id="PTHR28234">
    <property type="entry name" value="NUCLEAR CONTROL OF ATPASE PROTEIN 2"/>
    <property type="match status" value="1"/>
</dbReference>
<proteinExistence type="predicted"/>
<reference evidence="8" key="1">
    <citation type="submission" date="2015-10" db="EMBL/GenBank/DDBJ databases">
        <authorList>
            <person name="Devillers H."/>
        </authorList>
    </citation>
    <scope>NUCLEOTIDE SEQUENCE [LARGE SCALE GENOMIC DNA]</scope>
</reference>
<evidence type="ECO:0000313" key="7">
    <source>
        <dbReference type="EMBL" id="CUS24156.1"/>
    </source>
</evidence>
<keyword evidence="3 6" id="KW-1133">Transmembrane helix</keyword>
<keyword evidence="8" id="KW-1185">Reference proteome</keyword>
<keyword evidence="2 6" id="KW-0812">Transmembrane</keyword>
<feature type="transmembrane region" description="Helical" evidence="6">
    <location>
        <begin position="479"/>
        <end position="501"/>
    </location>
</feature>
<evidence type="ECO:0000256" key="3">
    <source>
        <dbReference type="ARBA" id="ARBA00022989"/>
    </source>
</evidence>
<dbReference type="OrthoDB" id="413313at2759"/>
<protein>
    <submittedName>
        <fullName evidence="7">LAQU0S14e01398g1_1</fullName>
    </submittedName>
</protein>
<accession>A0A0P1KWD9</accession>
<keyword evidence="5 6" id="KW-0472">Membrane</keyword>
<dbReference type="InterPro" id="IPR013946">
    <property type="entry name" value="NCA2-like"/>
</dbReference>
<evidence type="ECO:0000256" key="4">
    <source>
        <dbReference type="ARBA" id="ARBA00023128"/>
    </source>
</evidence>
<gene>
    <name evidence="7" type="ORF">LAQU0_S14e01398g</name>
</gene>
<name>A0A0P1KWD9_9SACH</name>
<dbReference type="Pfam" id="PF08637">
    <property type="entry name" value="NCA2"/>
    <property type="match status" value="1"/>
</dbReference>
<evidence type="ECO:0000313" key="8">
    <source>
        <dbReference type="Proteomes" id="UP000236544"/>
    </source>
</evidence>
<comment type="subcellular location">
    <subcellularLocation>
        <location evidence="1">Mitochondrion membrane</location>
        <topology evidence="1">Multi-pass membrane protein</topology>
    </subcellularLocation>
</comment>
<keyword evidence="4" id="KW-0496">Mitochondrion</keyword>
<dbReference type="Proteomes" id="UP000236544">
    <property type="component" value="Unassembled WGS sequence"/>
</dbReference>